<keyword evidence="1" id="KW-0677">Repeat</keyword>
<dbReference type="PROSITE" id="PS50297">
    <property type="entry name" value="ANK_REP_REGION"/>
    <property type="match status" value="3"/>
</dbReference>
<evidence type="ECO:0000313" key="7">
    <source>
        <dbReference type="Proteomes" id="UP000624244"/>
    </source>
</evidence>
<evidence type="ECO:0000256" key="3">
    <source>
        <dbReference type="SAM" id="MobiDB-lite"/>
    </source>
</evidence>
<feature type="repeat" description="ANK" evidence="2">
    <location>
        <begin position="845"/>
        <end position="877"/>
    </location>
</feature>
<organism evidence="6 7">
    <name type="scientific">Cochliobolus sativus</name>
    <name type="common">Common root rot and spot blotch fungus</name>
    <name type="synonym">Bipolaris sorokiniana</name>
    <dbReference type="NCBI Taxonomy" id="45130"/>
    <lineage>
        <taxon>Eukaryota</taxon>
        <taxon>Fungi</taxon>
        <taxon>Dikarya</taxon>
        <taxon>Ascomycota</taxon>
        <taxon>Pezizomycotina</taxon>
        <taxon>Dothideomycetes</taxon>
        <taxon>Pleosporomycetidae</taxon>
        <taxon>Pleosporales</taxon>
        <taxon>Pleosporineae</taxon>
        <taxon>Pleosporaceae</taxon>
        <taxon>Bipolaris</taxon>
    </lineage>
</organism>
<proteinExistence type="predicted"/>
<dbReference type="InterPro" id="IPR056884">
    <property type="entry name" value="NPHP3-like_N"/>
</dbReference>
<dbReference type="InterPro" id="IPR027417">
    <property type="entry name" value="P-loop_NTPase"/>
</dbReference>
<dbReference type="PANTHER" id="PTHR10039:SF16">
    <property type="entry name" value="GPI INOSITOL-DEACYLASE"/>
    <property type="match status" value="1"/>
</dbReference>
<dbReference type="Gene3D" id="3.40.50.300">
    <property type="entry name" value="P-loop containing nucleotide triphosphate hydrolases"/>
    <property type="match status" value="1"/>
</dbReference>
<feature type="domain" description="GPI inositol-deacylase winged helix" evidence="4">
    <location>
        <begin position="585"/>
        <end position="664"/>
    </location>
</feature>
<dbReference type="InterPro" id="IPR054471">
    <property type="entry name" value="GPIID_WHD"/>
</dbReference>
<feature type="region of interest" description="Disordered" evidence="3">
    <location>
        <begin position="1"/>
        <end position="60"/>
    </location>
</feature>
<dbReference type="PANTHER" id="PTHR10039">
    <property type="entry name" value="AMELOGENIN"/>
    <property type="match status" value="1"/>
</dbReference>
<feature type="repeat" description="ANK" evidence="2">
    <location>
        <begin position="911"/>
        <end position="943"/>
    </location>
</feature>
<dbReference type="Proteomes" id="UP000624244">
    <property type="component" value="Unassembled WGS sequence"/>
</dbReference>
<feature type="repeat" description="ANK" evidence="2">
    <location>
        <begin position="878"/>
        <end position="910"/>
    </location>
</feature>
<evidence type="ECO:0000256" key="2">
    <source>
        <dbReference type="PROSITE-ProRule" id="PRU00023"/>
    </source>
</evidence>
<evidence type="ECO:0000256" key="1">
    <source>
        <dbReference type="ARBA" id="ARBA00022737"/>
    </source>
</evidence>
<dbReference type="PROSITE" id="PS50088">
    <property type="entry name" value="ANK_REPEAT"/>
    <property type="match status" value="5"/>
</dbReference>
<protein>
    <recommendedName>
        <fullName evidence="8">NACHT domain-containing protein</fullName>
    </recommendedName>
</protein>
<keyword evidence="2" id="KW-0040">ANK repeat</keyword>
<feature type="compositionally biased region" description="Pro residues" evidence="3">
    <location>
        <begin position="32"/>
        <end position="41"/>
    </location>
</feature>
<evidence type="ECO:0000259" key="4">
    <source>
        <dbReference type="Pfam" id="PF22939"/>
    </source>
</evidence>
<dbReference type="EMBL" id="WNKQ01000012">
    <property type="protein sequence ID" value="KAF5847713.1"/>
    <property type="molecule type" value="Genomic_DNA"/>
</dbReference>
<dbReference type="PRINTS" id="PR01415">
    <property type="entry name" value="ANKYRIN"/>
</dbReference>
<dbReference type="InterPro" id="IPR036770">
    <property type="entry name" value="Ankyrin_rpt-contain_sf"/>
</dbReference>
<dbReference type="SUPFAM" id="SSF52540">
    <property type="entry name" value="P-loop containing nucleoside triphosphate hydrolases"/>
    <property type="match status" value="1"/>
</dbReference>
<dbReference type="Pfam" id="PF22939">
    <property type="entry name" value="WHD_GPIID"/>
    <property type="match status" value="1"/>
</dbReference>
<dbReference type="Pfam" id="PF12796">
    <property type="entry name" value="Ank_2"/>
    <property type="match status" value="3"/>
</dbReference>
<feature type="domain" description="Nephrocystin 3-like N-terminal" evidence="5">
    <location>
        <begin position="304"/>
        <end position="467"/>
    </location>
</feature>
<dbReference type="Pfam" id="PF24883">
    <property type="entry name" value="NPHP3_N"/>
    <property type="match status" value="1"/>
</dbReference>
<evidence type="ECO:0008006" key="8">
    <source>
        <dbReference type="Google" id="ProtNLM"/>
    </source>
</evidence>
<dbReference type="SUPFAM" id="SSF48403">
    <property type="entry name" value="Ankyrin repeat"/>
    <property type="match status" value="1"/>
</dbReference>
<gene>
    <name evidence="6" type="ORF">GGP41_008979</name>
</gene>
<feature type="repeat" description="ANK" evidence="2">
    <location>
        <begin position="977"/>
        <end position="1009"/>
    </location>
</feature>
<sequence>MRRRDRIRALLAPGATRIRPASPSSTTTPAQPISPLPPSSPAPNSIASSRVPPAPVKPQNQALRKAVELQLQKLPEAGRAAFEQEIKSLDERSLLSKLQAYDEEHKNESSFRPHAERLTKGLDLISRLMKGVAIGIQADPAISSPVVGVLRVIIDIGLEFSKFFTRLTDMICEFEDYLGPLSEHSQAADIELVESAVINVYINMLEFGWKARSVFVDSNEKRRRFTSFRAFKRQHWDTFETEFMSMKQQMQHHLHVLQHTVQATHFSHARITAKRTERTAFLSWLSDVEFEEVHQNTYAKKHRGTGDWLTREPKFQEWMQSSHSSLLWCNGKPGIGKSVLSSHVLEHITAEAGLRERTAICFAYYNYRDTRLANITTIIATLIKQLCQGMHDIPENLLEIMRNARSPSLLGSKECFFSLIEKFSEVFVVFDALDECPEERREDILGFITEVVTMPATHCIKVFTTSRREMDITEAFVKKDVPTIQISAGNVSADIETFVRSRVEELRSGQHGKTLYIDSNDFAEEIIRKLAQKAEGMFLWVNLQLENLCQASKARKDEVVKEALNTLPRNLPDTYIRILGRIETQSAYMRDLAIRSLAWVLYAQRPLRTYELQAALAVNSKCKTEEDLRPDSKEVILEACGNLLEEADQVIRPIHYTVQEFLTTVAHGQPQHAIRRQFLDSKSVHKNLSLDCLMYIDLMSFSKPAGGKWYLFDRLEDHDLAIYAYTSFDYHMWNCGDPSPDAMNKLERLLQQDSAYLAALLQITILSNDDNPWSSTHKFNSINFLVTPGTIIYSTRLYNIPAIRQRWVGQSPPIYALHLAASAGLVDAIRRLLGDGFDIDEKDGVGCTSMYYACQNGHLDIAQILAREGADIHARGGYLGNALQAASFRGHTQMVKFLLDNMVDVNVQDGEYGNALQAASYAEHEQIVQMLLNAGADVNAQGGEYGNALQAASFRGHTQMVKFLLDNMVDVNAQGGKYGNALQAASARGHEQIVQVLLNAGADVNAQGGKYGNALQAASARGHEQTVQMLLDAGAHPLE</sequence>
<name>A0A8H6DTY0_COCSA</name>
<dbReference type="SMART" id="SM00248">
    <property type="entry name" value="ANK"/>
    <property type="match status" value="7"/>
</dbReference>
<comment type="caution">
    <text evidence="6">The sequence shown here is derived from an EMBL/GenBank/DDBJ whole genome shotgun (WGS) entry which is preliminary data.</text>
</comment>
<dbReference type="Gene3D" id="1.25.40.20">
    <property type="entry name" value="Ankyrin repeat-containing domain"/>
    <property type="match status" value="1"/>
</dbReference>
<dbReference type="AlphaFoldDB" id="A0A8H6DTY0"/>
<evidence type="ECO:0000259" key="5">
    <source>
        <dbReference type="Pfam" id="PF24883"/>
    </source>
</evidence>
<evidence type="ECO:0000313" key="6">
    <source>
        <dbReference type="EMBL" id="KAF5847713.1"/>
    </source>
</evidence>
<reference evidence="6" key="1">
    <citation type="submission" date="2019-11" db="EMBL/GenBank/DDBJ databases">
        <title>Bipolaris sorokiniana Genome sequencing.</title>
        <authorList>
            <person name="Wang H."/>
        </authorList>
    </citation>
    <scope>NUCLEOTIDE SEQUENCE</scope>
</reference>
<accession>A0A8H6DTY0</accession>
<dbReference type="InterPro" id="IPR002110">
    <property type="entry name" value="Ankyrin_rpt"/>
</dbReference>
<feature type="repeat" description="ANK" evidence="2">
    <location>
        <begin position="816"/>
        <end position="844"/>
    </location>
</feature>